<feature type="domain" description="Amine oxidase" evidence="6">
    <location>
        <begin position="24"/>
        <end position="488"/>
    </location>
</feature>
<evidence type="ECO:0000313" key="7">
    <source>
        <dbReference type="EMBL" id="MBF0859778.1"/>
    </source>
</evidence>
<dbReference type="InterPro" id="IPR002937">
    <property type="entry name" value="Amino_oxidase"/>
</dbReference>
<organism evidence="7 8">
    <name type="scientific">Gluconobacter vitians</name>
    <dbReference type="NCBI Taxonomy" id="2728102"/>
    <lineage>
        <taxon>Bacteria</taxon>
        <taxon>Pseudomonadati</taxon>
        <taxon>Pseudomonadota</taxon>
        <taxon>Alphaproteobacteria</taxon>
        <taxon>Acetobacterales</taxon>
        <taxon>Acetobacteraceae</taxon>
        <taxon>Gluconobacter</taxon>
    </lineage>
</organism>
<gene>
    <name evidence="7" type="primary">crtI</name>
    <name evidence="7" type="ORF">HKD24_11195</name>
</gene>
<dbReference type="InterPro" id="IPR008150">
    <property type="entry name" value="Phytoene_DH_bac_CS"/>
</dbReference>
<evidence type="ECO:0000313" key="8">
    <source>
        <dbReference type="Proteomes" id="UP000623107"/>
    </source>
</evidence>
<evidence type="ECO:0000256" key="1">
    <source>
        <dbReference type="ARBA" id="ARBA00004829"/>
    </source>
</evidence>
<dbReference type="Gene3D" id="3.50.50.60">
    <property type="entry name" value="FAD/NAD(P)-binding domain"/>
    <property type="match status" value="2"/>
</dbReference>
<keyword evidence="3 5" id="KW-0125">Carotenoid biosynthesis</keyword>
<dbReference type="InterPro" id="IPR014105">
    <property type="entry name" value="Carotenoid/retinoid_OxRdtase"/>
</dbReference>
<dbReference type="SUPFAM" id="SSF51905">
    <property type="entry name" value="FAD/NAD(P)-binding domain"/>
    <property type="match status" value="1"/>
</dbReference>
<dbReference type="PANTHER" id="PTHR43734:SF1">
    <property type="entry name" value="PHYTOENE DESATURASE"/>
    <property type="match status" value="1"/>
</dbReference>
<evidence type="ECO:0000259" key="6">
    <source>
        <dbReference type="Pfam" id="PF01593"/>
    </source>
</evidence>
<dbReference type="Pfam" id="PF01593">
    <property type="entry name" value="Amino_oxidase"/>
    <property type="match status" value="1"/>
</dbReference>
<evidence type="ECO:0000256" key="5">
    <source>
        <dbReference type="RuleBase" id="RU362075"/>
    </source>
</evidence>
<evidence type="ECO:0000256" key="2">
    <source>
        <dbReference type="ARBA" id="ARBA00006046"/>
    </source>
</evidence>
<dbReference type="EMBL" id="JABCQG010000014">
    <property type="protein sequence ID" value="MBF0859778.1"/>
    <property type="molecule type" value="Genomic_DNA"/>
</dbReference>
<reference evidence="7" key="2">
    <citation type="submission" date="2020-11" db="EMBL/GenBank/DDBJ databases">
        <title>Description of novel Gluconobacter species.</title>
        <authorList>
            <person name="Cleenwerck I."/>
            <person name="Cnockaert M."/>
            <person name="Borremans W."/>
            <person name="Wieme A.D."/>
            <person name="De Vuyst L."/>
            <person name="Vandamme P."/>
        </authorList>
    </citation>
    <scope>NUCLEOTIDE SEQUENCE</scope>
    <source>
        <strain evidence="7">LMG 31484</strain>
    </source>
</reference>
<comment type="similarity">
    <text evidence="2 5">Belongs to the carotenoid/retinoid oxidoreductase family.</text>
</comment>
<keyword evidence="8" id="KW-1185">Reference proteome</keyword>
<evidence type="ECO:0000256" key="4">
    <source>
        <dbReference type="ARBA" id="ARBA00023002"/>
    </source>
</evidence>
<sequence>MPGPAVKSGSLLGRRIAIVGGGPGGLASAMLLAHEGADVTLYERHGQLGGRSSAIEGETEAGAFRFDTGPTFFLYPQILRDIFTRCGLRMEDTITLKKLDENYDLVFENGPSLKVTSDIDVLEREIARIDVQDAGRVRDFMVDNRAKFRNFIPVLQRPFNSVLDLLRPDMLRAFPKLRPLSSVDRDLSRYFRDPRTRLAFSFQSKYLGMSPYRCPSLFTILSFMEHEYGIYHPVGGTMAVMEAMGQAAQQLGVKIRLNTPVREILTRKGRATGVLTDQGPEQADAVIINADFGRAMTKLVPDRKRRRWKNKSIERKKYSCSTFMMYLGIEGSVPDKGHHTIFLSESYDRNFAEIEAGEMLSEEASLYIQNVCVTDPDQAPAGHSTLYVLLPVGHLRDGGVDWTDETRAQARSLVMARLEKAGFTDIEERIRFEKIITPADWEERYDVHKGAVFNLAHNLGQMLHRRPHNRFEDIRGVYLAGGGTHPGSGLPVIFEGARISSDLVIRDLAPRRRFAFFNRRSRKGATHVTS</sequence>
<dbReference type="PRINTS" id="PR00419">
    <property type="entry name" value="ADXRDTASE"/>
</dbReference>
<name>A0ABR9Y763_9PROT</name>
<reference evidence="7" key="1">
    <citation type="submission" date="2020-04" db="EMBL/GenBank/DDBJ databases">
        <authorList>
            <person name="Sombolestani A."/>
        </authorList>
    </citation>
    <scope>NUCLEOTIDE SEQUENCE</scope>
    <source>
        <strain evidence="7">LMG 31484</strain>
    </source>
</reference>
<comment type="caution">
    <text evidence="7">The sequence shown here is derived from an EMBL/GenBank/DDBJ whole genome shotgun (WGS) entry which is preliminary data.</text>
</comment>
<accession>A0ABR9Y763</accession>
<keyword evidence="4 5" id="KW-0560">Oxidoreductase</keyword>
<dbReference type="InterPro" id="IPR036188">
    <property type="entry name" value="FAD/NAD-bd_sf"/>
</dbReference>
<evidence type="ECO:0000256" key="3">
    <source>
        <dbReference type="ARBA" id="ARBA00022746"/>
    </source>
</evidence>
<protein>
    <submittedName>
        <fullName evidence="7">Phytoene desaturase</fullName>
    </submittedName>
</protein>
<dbReference type="RefSeq" id="WP_194260347.1">
    <property type="nucleotide sequence ID" value="NZ_JABCQG010000014.1"/>
</dbReference>
<comment type="pathway">
    <text evidence="1 5">Carotenoid biosynthesis.</text>
</comment>
<dbReference type="PANTHER" id="PTHR43734">
    <property type="entry name" value="PHYTOENE DESATURASE"/>
    <property type="match status" value="1"/>
</dbReference>
<proteinExistence type="inferred from homology"/>
<dbReference type="NCBIfam" id="TIGR02734">
    <property type="entry name" value="crtI_fam"/>
    <property type="match status" value="1"/>
</dbReference>
<dbReference type="Proteomes" id="UP000623107">
    <property type="component" value="Unassembled WGS sequence"/>
</dbReference>
<dbReference type="PROSITE" id="PS00982">
    <property type="entry name" value="PHYTOENE_DH"/>
    <property type="match status" value="1"/>
</dbReference>